<reference evidence="2 3" key="1">
    <citation type="submission" date="2018-04" db="EMBL/GenBank/DDBJ databases">
        <title>Genomic Encyclopedia of Archaeal and Bacterial Type Strains, Phase II (KMG-II): from individual species to whole genera.</title>
        <authorList>
            <person name="Goeker M."/>
        </authorList>
    </citation>
    <scope>NUCLEOTIDE SEQUENCE [LARGE SCALE GENOMIC DNA]</scope>
    <source>
        <strain evidence="2 3">DSM 25731</strain>
    </source>
</reference>
<feature type="chain" id="PRO_5015582711" description="SnoaL-like protein" evidence="1">
    <location>
        <begin position="19"/>
        <end position="175"/>
    </location>
</feature>
<dbReference type="AlphaFoldDB" id="A0A2T6BWN9"/>
<keyword evidence="3" id="KW-1185">Reference proteome</keyword>
<comment type="caution">
    <text evidence="2">The sequence shown here is derived from an EMBL/GenBank/DDBJ whole genome shotgun (WGS) entry which is preliminary data.</text>
</comment>
<sequence length="175" mass="20113">MKKITLLLFIFCATQVFSQSLTTLKGSAMRDAMAACKATLEQDFETLLTYTHPNILKAAGGADVMVEFLKSTFDQMKAEGFKFEIAQTKSVSDVVKEQGEYRCYVENYNVMKMKDMRIFSTSYMIGFYNETTKKWTFVEAKEMKNTGSVATYFPNFKTEMNIPENTMEMKKINKE</sequence>
<proteinExistence type="predicted"/>
<evidence type="ECO:0000313" key="2">
    <source>
        <dbReference type="EMBL" id="PTX60490.1"/>
    </source>
</evidence>
<evidence type="ECO:0000313" key="3">
    <source>
        <dbReference type="Proteomes" id="UP000244090"/>
    </source>
</evidence>
<gene>
    <name evidence="2" type="ORF">C8N46_106134</name>
</gene>
<evidence type="ECO:0000256" key="1">
    <source>
        <dbReference type="SAM" id="SignalP"/>
    </source>
</evidence>
<dbReference type="OrthoDB" id="670350at2"/>
<evidence type="ECO:0008006" key="4">
    <source>
        <dbReference type="Google" id="ProtNLM"/>
    </source>
</evidence>
<dbReference type="RefSeq" id="WP_108115432.1">
    <property type="nucleotide sequence ID" value="NZ_QBKT01000006.1"/>
</dbReference>
<keyword evidence="1" id="KW-0732">Signal</keyword>
<organism evidence="2 3">
    <name type="scientific">Kordia periserrulae</name>
    <dbReference type="NCBI Taxonomy" id="701523"/>
    <lineage>
        <taxon>Bacteria</taxon>
        <taxon>Pseudomonadati</taxon>
        <taxon>Bacteroidota</taxon>
        <taxon>Flavobacteriia</taxon>
        <taxon>Flavobacteriales</taxon>
        <taxon>Flavobacteriaceae</taxon>
        <taxon>Kordia</taxon>
    </lineage>
</organism>
<feature type="signal peptide" evidence="1">
    <location>
        <begin position="1"/>
        <end position="18"/>
    </location>
</feature>
<dbReference type="EMBL" id="QBKT01000006">
    <property type="protein sequence ID" value="PTX60490.1"/>
    <property type="molecule type" value="Genomic_DNA"/>
</dbReference>
<accession>A0A2T6BWN9</accession>
<name>A0A2T6BWN9_9FLAO</name>
<dbReference type="Proteomes" id="UP000244090">
    <property type="component" value="Unassembled WGS sequence"/>
</dbReference>
<protein>
    <recommendedName>
        <fullName evidence="4">SnoaL-like protein</fullName>
    </recommendedName>
</protein>